<reference evidence="3" key="1">
    <citation type="journal article" date="2019" name="Int. J. Syst. Evol. Microbiol.">
        <title>The Global Catalogue of Microorganisms (GCM) 10K type strain sequencing project: providing services to taxonomists for standard genome sequencing and annotation.</title>
        <authorList>
            <consortium name="The Broad Institute Genomics Platform"/>
            <consortium name="The Broad Institute Genome Sequencing Center for Infectious Disease"/>
            <person name="Wu L."/>
            <person name="Ma J."/>
        </authorList>
    </citation>
    <scope>NUCLEOTIDE SEQUENCE [LARGE SCALE GENOMIC DNA]</scope>
    <source>
        <strain evidence="3">CCUG 62952</strain>
    </source>
</reference>
<evidence type="ECO:0000313" key="2">
    <source>
        <dbReference type="EMBL" id="MFD0861894.1"/>
    </source>
</evidence>
<dbReference type="Gene3D" id="3.40.30.10">
    <property type="entry name" value="Glutaredoxin"/>
    <property type="match status" value="1"/>
</dbReference>
<dbReference type="PROSITE" id="PS51257">
    <property type="entry name" value="PROKAR_LIPOPROTEIN"/>
    <property type="match status" value="1"/>
</dbReference>
<name>A0ABW3CX65_9FLAO</name>
<accession>A0ABW3CX65</accession>
<feature type="domain" description="Thioredoxin-like fold" evidence="1">
    <location>
        <begin position="355"/>
        <end position="445"/>
    </location>
</feature>
<dbReference type="RefSeq" id="WP_386405775.1">
    <property type="nucleotide sequence ID" value="NZ_JBHTJH010000004.1"/>
</dbReference>
<comment type="caution">
    <text evidence="2">The sequence shown here is derived from an EMBL/GenBank/DDBJ whole genome shotgun (WGS) entry which is preliminary data.</text>
</comment>
<sequence length="471" mass="55412">MKYLYGILLSLLIIGCGNNRSSNDTATYFGGHIIKPNSKFVLLYKDENLVDSIELDDNNRFIITLDSVEDGLYNFYHEPEYQYVHIEKGDSVLMRLNTIEFDESLVFSGKGAVKNNFLIDMYLMHEKEDRYINGLYSLPHDQFSKKIDSLYSIKQEKYNDLVANNDLSDHATKIARATVDCRYYSLKERYQYLHRNKLGLDHFDVIPKDFYAYRKDINLNDKELSYFRPYRRYLLTHISNLAYNHCAQEISSDNTLNYNTRRLELIDSMLKIDDLKNDLLRYVAYEFMLENQDIDQNETFLIKFFKTSTSNKHDQEINQLYHSIRAMQPGQKLPYVRIANAGSNITDLDKMRSDRITVYYFWSLKQKRHMKNVLRKVKKYKKQYPTVDFVGINLDGDHGAWLKGLSDYQLDGEDQLRITDYDKTSKDLVINSLNKLIVVDGQGTIVEGFANIHDLNRLKVFRENDMVAKTY</sequence>
<dbReference type="EMBL" id="JBHTJH010000004">
    <property type="protein sequence ID" value="MFD0861894.1"/>
    <property type="molecule type" value="Genomic_DNA"/>
</dbReference>
<dbReference type="InterPro" id="IPR012336">
    <property type="entry name" value="Thioredoxin-like_fold"/>
</dbReference>
<evidence type="ECO:0000313" key="3">
    <source>
        <dbReference type="Proteomes" id="UP001596978"/>
    </source>
</evidence>
<evidence type="ECO:0000259" key="1">
    <source>
        <dbReference type="Pfam" id="PF13905"/>
    </source>
</evidence>
<gene>
    <name evidence="2" type="ORF">ACFQ1M_06725</name>
</gene>
<dbReference type="Pfam" id="PF13905">
    <property type="entry name" value="Thioredoxin_8"/>
    <property type="match status" value="1"/>
</dbReference>
<keyword evidence="3" id="KW-1185">Reference proteome</keyword>
<protein>
    <submittedName>
        <fullName evidence="2">TlpA family protein disulfide reductase</fullName>
    </submittedName>
</protein>
<organism evidence="2 3">
    <name type="scientific">Sungkyunkwania multivorans</name>
    <dbReference type="NCBI Taxonomy" id="1173618"/>
    <lineage>
        <taxon>Bacteria</taxon>
        <taxon>Pseudomonadati</taxon>
        <taxon>Bacteroidota</taxon>
        <taxon>Flavobacteriia</taxon>
        <taxon>Flavobacteriales</taxon>
        <taxon>Flavobacteriaceae</taxon>
        <taxon>Sungkyunkwania</taxon>
    </lineage>
</organism>
<dbReference type="Proteomes" id="UP001596978">
    <property type="component" value="Unassembled WGS sequence"/>
</dbReference>
<proteinExistence type="predicted"/>